<gene>
    <name evidence="2" type="ORF">RRF57_004075</name>
</gene>
<keyword evidence="3" id="KW-1185">Reference proteome</keyword>
<proteinExistence type="predicted"/>
<sequence>MGAQQPYMYDSGRRDSCLPEKEFDPKAVTRASWQAKPKKPKKDGPLVSFGRHPEYVFAVFAVFAVCS</sequence>
<organism evidence="2 3">
    <name type="scientific">Xylaria bambusicola</name>
    <dbReference type="NCBI Taxonomy" id="326684"/>
    <lineage>
        <taxon>Eukaryota</taxon>
        <taxon>Fungi</taxon>
        <taxon>Dikarya</taxon>
        <taxon>Ascomycota</taxon>
        <taxon>Pezizomycotina</taxon>
        <taxon>Sordariomycetes</taxon>
        <taxon>Xylariomycetidae</taxon>
        <taxon>Xylariales</taxon>
        <taxon>Xylariaceae</taxon>
        <taxon>Xylaria</taxon>
    </lineage>
</organism>
<feature type="region of interest" description="Disordered" evidence="1">
    <location>
        <begin position="1"/>
        <end position="20"/>
    </location>
</feature>
<name>A0AAN7UA16_9PEZI</name>
<accession>A0AAN7UA16</accession>
<evidence type="ECO:0000313" key="3">
    <source>
        <dbReference type="Proteomes" id="UP001305414"/>
    </source>
</evidence>
<dbReference type="Proteomes" id="UP001305414">
    <property type="component" value="Unassembled WGS sequence"/>
</dbReference>
<feature type="compositionally biased region" description="Basic and acidic residues" evidence="1">
    <location>
        <begin position="11"/>
        <end position="20"/>
    </location>
</feature>
<evidence type="ECO:0000256" key="1">
    <source>
        <dbReference type="SAM" id="MobiDB-lite"/>
    </source>
</evidence>
<evidence type="ECO:0000313" key="2">
    <source>
        <dbReference type="EMBL" id="KAK5628360.1"/>
    </source>
</evidence>
<dbReference type="EMBL" id="JAWHQM010000008">
    <property type="protein sequence ID" value="KAK5628360.1"/>
    <property type="molecule type" value="Genomic_DNA"/>
</dbReference>
<reference evidence="2 3" key="1">
    <citation type="submission" date="2023-10" db="EMBL/GenBank/DDBJ databases">
        <title>Draft genome sequence of Xylaria bambusicola isolate GMP-LS, the root and basal stem rot pathogen of sugarcane in Indonesia.</title>
        <authorList>
            <person name="Selvaraj P."/>
            <person name="Muralishankar V."/>
            <person name="Muruganantham S."/>
            <person name="Sp S."/>
            <person name="Haryani S."/>
            <person name="Lau K.J.X."/>
            <person name="Naqvi N.I."/>
        </authorList>
    </citation>
    <scope>NUCLEOTIDE SEQUENCE [LARGE SCALE GENOMIC DNA]</scope>
    <source>
        <strain evidence="2">GMP-LS</strain>
    </source>
</reference>
<dbReference type="AlphaFoldDB" id="A0AAN7UA16"/>
<comment type="caution">
    <text evidence="2">The sequence shown here is derived from an EMBL/GenBank/DDBJ whole genome shotgun (WGS) entry which is preliminary data.</text>
</comment>
<protein>
    <submittedName>
        <fullName evidence="2">Uncharacterized protein</fullName>
    </submittedName>
</protein>